<keyword evidence="4 10" id="KW-0808">Transferase</keyword>
<dbReference type="InterPro" id="IPR050297">
    <property type="entry name" value="LipidA_mod_glycosyltrf_83"/>
</dbReference>
<evidence type="ECO:0000259" key="9">
    <source>
        <dbReference type="Pfam" id="PF13231"/>
    </source>
</evidence>
<evidence type="ECO:0000256" key="4">
    <source>
        <dbReference type="ARBA" id="ARBA00022679"/>
    </source>
</evidence>
<accession>A0A562N6P0</accession>
<dbReference type="GO" id="GO:0005886">
    <property type="term" value="C:plasma membrane"/>
    <property type="evidence" value="ECO:0007669"/>
    <property type="project" value="UniProtKB-SubCell"/>
</dbReference>
<keyword evidence="11" id="KW-1185">Reference proteome</keyword>
<feature type="transmembrane region" description="Helical" evidence="8">
    <location>
        <begin position="342"/>
        <end position="364"/>
    </location>
</feature>
<proteinExistence type="predicted"/>
<dbReference type="PANTHER" id="PTHR33908">
    <property type="entry name" value="MANNOSYLTRANSFERASE YKCB-RELATED"/>
    <property type="match status" value="1"/>
</dbReference>
<sequence>MHVARKVRAATRIVRGTVFMLAEPAVTGTGDENSLKYSSKYSMKWAEWLAEGRIGPFPAAIVMIALYCCTQIVVLPLASLWAGTGVGVDDSEQLLYMRFLWAGYGGAQPPLYSWLGWLTSSVFGTNIFALKVLKYSLVFVALASVFVAVRKLGYSQRTAVASTLGLLLFPQLTWEMQHTLSHTVAAFCFSALLLLALIELLQRKSLLAYALFGLAIGAAVLAKYNNVILLTAMVLATLSMRETRQVILRPQIMISMAVALLVCLPTLYWTATHPSELLARSYKFGINEGGGAFLVALKGIVDFAGAVRNFAILPVAVFAVAMLAGRILPSTLRQQLSDSEKFLWRVLGFGLCITTILVIASGATMFRARWLLPVLFLLPVAFAVRMDALGDKGRSAQYLTITVAAALAVLVLPASWAYQVYGGKGMGRVARLDYQTLYHDLTADGAIKTVTSDWHWVGNLRLVDPDLVVLGKEVPGFAALLQEPAILIWLDKPDPQPEILDRIHQAGFVLDGESRTLKVPEFFGSSDGRLVTVAKLKRQEAK</sequence>
<feature type="transmembrane region" description="Helical" evidence="8">
    <location>
        <begin position="370"/>
        <end position="386"/>
    </location>
</feature>
<evidence type="ECO:0000256" key="7">
    <source>
        <dbReference type="ARBA" id="ARBA00023136"/>
    </source>
</evidence>
<dbReference type="InterPro" id="IPR038731">
    <property type="entry name" value="RgtA/B/C-like"/>
</dbReference>
<keyword evidence="5 8" id="KW-0812">Transmembrane</keyword>
<dbReference type="EMBL" id="VLKT01000043">
    <property type="protein sequence ID" value="TWI27825.1"/>
    <property type="molecule type" value="Genomic_DNA"/>
</dbReference>
<protein>
    <submittedName>
        <fullName evidence="10">Dolichyl-phosphate-mannose-protein mannosyltransferase</fullName>
    </submittedName>
</protein>
<keyword evidence="7 8" id="KW-0472">Membrane</keyword>
<dbReference type="AlphaFoldDB" id="A0A562N6P0"/>
<feature type="transmembrane region" description="Helical" evidence="8">
    <location>
        <begin position="57"/>
        <end position="83"/>
    </location>
</feature>
<organism evidence="10 11">
    <name type="scientific">Mesorhizobium tianshanense</name>
    <dbReference type="NCBI Taxonomy" id="39844"/>
    <lineage>
        <taxon>Bacteria</taxon>
        <taxon>Pseudomonadati</taxon>
        <taxon>Pseudomonadota</taxon>
        <taxon>Alphaproteobacteria</taxon>
        <taxon>Hyphomicrobiales</taxon>
        <taxon>Phyllobacteriaceae</taxon>
        <taxon>Mesorhizobium</taxon>
    </lineage>
</organism>
<evidence type="ECO:0000313" key="10">
    <source>
        <dbReference type="EMBL" id="TWI27825.1"/>
    </source>
</evidence>
<dbReference type="Pfam" id="PF13231">
    <property type="entry name" value="PMT_2"/>
    <property type="match status" value="1"/>
</dbReference>
<dbReference type="Proteomes" id="UP000317122">
    <property type="component" value="Unassembled WGS sequence"/>
</dbReference>
<reference evidence="10 11" key="1">
    <citation type="journal article" date="2015" name="Stand. Genomic Sci.">
        <title>Genomic Encyclopedia of Bacterial and Archaeal Type Strains, Phase III: the genomes of soil and plant-associated and newly described type strains.</title>
        <authorList>
            <person name="Whitman W.B."/>
            <person name="Woyke T."/>
            <person name="Klenk H.P."/>
            <person name="Zhou Y."/>
            <person name="Lilburn T.G."/>
            <person name="Beck B.J."/>
            <person name="De Vos P."/>
            <person name="Vandamme P."/>
            <person name="Eisen J.A."/>
            <person name="Garrity G."/>
            <person name="Hugenholtz P."/>
            <person name="Kyrpides N.C."/>
        </authorList>
    </citation>
    <scope>NUCLEOTIDE SEQUENCE [LARGE SCALE GENOMIC DNA]</scope>
    <source>
        <strain evidence="10 11">CGMCC 1.2546</strain>
    </source>
</reference>
<feature type="transmembrane region" description="Helical" evidence="8">
    <location>
        <begin position="310"/>
        <end position="330"/>
    </location>
</feature>
<dbReference type="PANTHER" id="PTHR33908:SF11">
    <property type="entry name" value="MEMBRANE PROTEIN"/>
    <property type="match status" value="1"/>
</dbReference>
<feature type="transmembrane region" description="Helical" evidence="8">
    <location>
        <begin position="180"/>
        <end position="201"/>
    </location>
</feature>
<dbReference type="GO" id="GO:0009103">
    <property type="term" value="P:lipopolysaccharide biosynthetic process"/>
    <property type="evidence" value="ECO:0007669"/>
    <property type="project" value="UniProtKB-ARBA"/>
</dbReference>
<keyword evidence="3 10" id="KW-0328">Glycosyltransferase</keyword>
<dbReference type="GO" id="GO:0016763">
    <property type="term" value="F:pentosyltransferase activity"/>
    <property type="evidence" value="ECO:0007669"/>
    <property type="project" value="TreeGrafter"/>
</dbReference>
<feature type="transmembrane region" description="Helical" evidence="8">
    <location>
        <begin position="207"/>
        <end position="240"/>
    </location>
</feature>
<feature type="transmembrane region" description="Helical" evidence="8">
    <location>
        <begin position="95"/>
        <end position="115"/>
    </location>
</feature>
<evidence type="ECO:0000256" key="5">
    <source>
        <dbReference type="ARBA" id="ARBA00022692"/>
    </source>
</evidence>
<evidence type="ECO:0000256" key="1">
    <source>
        <dbReference type="ARBA" id="ARBA00004651"/>
    </source>
</evidence>
<feature type="domain" description="Glycosyltransferase RgtA/B/C/D-like" evidence="9">
    <location>
        <begin position="108"/>
        <end position="269"/>
    </location>
</feature>
<name>A0A562N6P0_9HYPH</name>
<gene>
    <name evidence="10" type="ORF">IQ26_05619</name>
</gene>
<keyword evidence="6 8" id="KW-1133">Transmembrane helix</keyword>
<evidence type="ECO:0000256" key="3">
    <source>
        <dbReference type="ARBA" id="ARBA00022676"/>
    </source>
</evidence>
<feature type="transmembrane region" description="Helical" evidence="8">
    <location>
        <begin position="398"/>
        <end position="418"/>
    </location>
</feature>
<comment type="caution">
    <text evidence="10">The sequence shown here is derived from an EMBL/GenBank/DDBJ whole genome shotgun (WGS) entry which is preliminary data.</text>
</comment>
<keyword evidence="2" id="KW-1003">Cell membrane</keyword>
<comment type="subcellular location">
    <subcellularLocation>
        <location evidence="1">Cell membrane</location>
        <topology evidence="1">Multi-pass membrane protein</topology>
    </subcellularLocation>
</comment>
<evidence type="ECO:0000256" key="2">
    <source>
        <dbReference type="ARBA" id="ARBA00022475"/>
    </source>
</evidence>
<feature type="transmembrane region" description="Helical" evidence="8">
    <location>
        <begin position="127"/>
        <end position="149"/>
    </location>
</feature>
<evidence type="ECO:0000256" key="8">
    <source>
        <dbReference type="SAM" id="Phobius"/>
    </source>
</evidence>
<evidence type="ECO:0000313" key="11">
    <source>
        <dbReference type="Proteomes" id="UP000317122"/>
    </source>
</evidence>
<evidence type="ECO:0000256" key="6">
    <source>
        <dbReference type="ARBA" id="ARBA00022989"/>
    </source>
</evidence>
<feature type="transmembrane region" description="Helical" evidence="8">
    <location>
        <begin position="252"/>
        <end position="271"/>
    </location>
</feature>